<protein>
    <submittedName>
        <fullName evidence="1">Uncharacterized protein</fullName>
    </submittedName>
</protein>
<gene>
    <name evidence="1" type="ORF">GIL414_LOCUS77348</name>
</gene>
<dbReference type="AlphaFoldDB" id="A0A8S3IPU7"/>
<accession>A0A8S3IPU7</accession>
<reference evidence="1" key="1">
    <citation type="submission" date="2021-02" db="EMBL/GenBank/DDBJ databases">
        <authorList>
            <person name="Nowell W R."/>
        </authorList>
    </citation>
    <scope>NUCLEOTIDE SEQUENCE</scope>
</reference>
<comment type="caution">
    <text evidence="1">The sequence shown here is derived from an EMBL/GenBank/DDBJ whole genome shotgun (WGS) entry which is preliminary data.</text>
</comment>
<organism evidence="1 2">
    <name type="scientific">Rotaria magnacalcarata</name>
    <dbReference type="NCBI Taxonomy" id="392030"/>
    <lineage>
        <taxon>Eukaryota</taxon>
        <taxon>Metazoa</taxon>
        <taxon>Spiralia</taxon>
        <taxon>Gnathifera</taxon>
        <taxon>Rotifera</taxon>
        <taxon>Eurotatoria</taxon>
        <taxon>Bdelloidea</taxon>
        <taxon>Philodinida</taxon>
        <taxon>Philodinidae</taxon>
        <taxon>Rotaria</taxon>
    </lineage>
</organism>
<evidence type="ECO:0000313" key="1">
    <source>
        <dbReference type="EMBL" id="CAF5203548.1"/>
    </source>
</evidence>
<dbReference type="Proteomes" id="UP000681720">
    <property type="component" value="Unassembled WGS sequence"/>
</dbReference>
<sequence length="135" mass="15241">GKSKKVFKKIKAETNAESLLSPDISLGILQLHDKLAQEMNSDGIIKASIRLYDSIVNCSEYVLSWNATGGIAKNSSSKQCLYYELTITHPNIVDEDSLVPLTFRLSESQTLFTVKQWLLSFKECYRKVNVLFFSV</sequence>
<name>A0A8S3IPU7_9BILA</name>
<proteinExistence type="predicted"/>
<dbReference type="EMBL" id="CAJOBJ010347442">
    <property type="protein sequence ID" value="CAF5203548.1"/>
    <property type="molecule type" value="Genomic_DNA"/>
</dbReference>
<feature type="non-terminal residue" evidence="1">
    <location>
        <position position="1"/>
    </location>
</feature>
<evidence type="ECO:0000313" key="2">
    <source>
        <dbReference type="Proteomes" id="UP000681720"/>
    </source>
</evidence>